<feature type="transmembrane region" description="Helical" evidence="2">
    <location>
        <begin position="204"/>
        <end position="223"/>
    </location>
</feature>
<feature type="transmembrane region" description="Helical" evidence="2">
    <location>
        <begin position="263"/>
        <end position="284"/>
    </location>
</feature>
<dbReference type="Proteomes" id="UP000321558">
    <property type="component" value="Unassembled WGS sequence"/>
</dbReference>
<feature type="transmembrane region" description="Helical" evidence="2">
    <location>
        <begin position="108"/>
        <end position="127"/>
    </location>
</feature>
<dbReference type="OrthoDB" id="2435931at2"/>
<dbReference type="EMBL" id="BJYM01000017">
    <property type="protein sequence ID" value="GEN89000.1"/>
    <property type="molecule type" value="Genomic_DNA"/>
</dbReference>
<keyword evidence="1" id="KW-0175">Coiled coil</keyword>
<feature type="transmembrane region" description="Helical" evidence="2">
    <location>
        <begin position="79"/>
        <end position="102"/>
    </location>
</feature>
<protein>
    <submittedName>
        <fullName evidence="3">Uncharacterized protein</fullName>
    </submittedName>
</protein>
<reference evidence="3 4" key="1">
    <citation type="submission" date="2019-07" db="EMBL/GenBank/DDBJ databases">
        <title>Whole genome shotgun sequence of Oceanobacillus sojae NBRC 105379.</title>
        <authorList>
            <person name="Hosoyama A."/>
            <person name="Uohara A."/>
            <person name="Ohji S."/>
            <person name="Ichikawa N."/>
        </authorList>
    </citation>
    <scope>NUCLEOTIDE SEQUENCE [LARGE SCALE GENOMIC DNA]</scope>
    <source>
        <strain evidence="3 4">NBRC 105379</strain>
    </source>
</reference>
<dbReference type="AlphaFoldDB" id="A0A511ZNH5"/>
<proteinExistence type="predicted"/>
<dbReference type="RefSeq" id="WP_147211891.1">
    <property type="nucleotide sequence ID" value="NZ_BJYM01000017.1"/>
</dbReference>
<feature type="transmembrane region" description="Helical" evidence="2">
    <location>
        <begin position="134"/>
        <end position="155"/>
    </location>
</feature>
<keyword evidence="2" id="KW-0472">Membrane</keyword>
<name>A0A511ZNH5_9BACI</name>
<sequence>MNRIEKYVEEVLIQMQSTECEREEIREELLSHLHEAKSDYISEGLSEKQAEKKVIAAFGESNRIGQELQESMYPFQRGLLYLIGICTIVFGVLFYLHLSFVIHEPSPVWLVVQLLSGTIVTLAAINISIVGRYFYLLNALLLINIIWNGINIVSMQGLSQWQAILFSAYLLILVGMGFVFVFRNSYYSTSRIDGKHQKQGLVKFSYIMNLLYGVIVIILSLFFLWSFLFFGGIGIDAFITLIPILIWLIFYKFQMNFIAKKPALSLATGLLVSVAALVLAFIILRFSNGG</sequence>
<organism evidence="3 4">
    <name type="scientific">Oceanobacillus sojae</name>
    <dbReference type="NCBI Taxonomy" id="582851"/>
    <lineage>
        <taxon>Bacteria</taxon>
        <taxon>Bacillati</taxon>
        <taxon>Bacillota</taxon>
        <taxon>Bacilli</taxon>
        <taxon>Bacillales</taxon>
        <taxon>Bacillaceae</taxon>
        <taxon>Oceanobacillus</taxon>
    </lineage>
</organism>
<evidence type="ECO:0000256" key="1">
    <source>
        <dbReference type="SAM" id="Coils"/>
    </source>
</evidence>
<evidence type="ECO:0000313" key="4">
    <source>
        <dbReference type="Proteomes" id="UP000321558"/>
    </source>
</evidence>
<evidence type="ECO:0000256" key="2">
    <source>
        <dbReference type="SAM" id="Phobius"/>
    </source>
</evidence>
<gene>
    <name evidence="3" type="ORF">OSO01_37390</name>
</gene>
<dbReference type="NCBIfam" id="NF038403">
    <property type="entry name" value="perm_prefix_1"/>
    <property type="match status" value="1"/>
</dbReference>
<feature type="transmembrane region" description="Helical" evidence="2">
    <location>
        <begin position="161"/>
        <end position="183"/>
    </location>
</feature>
<keyword evidence="2" id="KW-0812">Transmembrane</keyword>
<feature type="coiled-coil region" evidence="1">
    <location>
        <begin position="8"/>
        <end position="35"/>
    </location>
</feature>
<feature type="transmembrane region" description="Helical" evidence="2">
    <location>
        <begin position="229"/>
        <end position="251"/>
    </location>
</feature>
<dbReference type="STRING" id="582851.GCA_900162665_01835"/>
<keyword evidence="4" id="KW-1185">Reference proteome</keyword>
<dbReference type="InterPro" id="IPR047928">
    <property type="entry name" value="Perm_prefix_1"/>
</dbReference>
<accession>A0A511ZNH5</accession>
<evidence type="ECO:0000313" key="3">
    <source>
        <dbReference type="EMBL" id="GEN89000.1"/>
    </source>
</evidence>
<keyword evidence="2" id="KW-1133">Transmembrane helix</keyword>
<comment type="caution">
    <text evidence="3">The sequence shown here is derived from an EMBL/GenBank/DDBJ whole genome shotgun (WGS) entry which is preliminary data.</text>
</comment>